<evidence type="ECO:0000313" key="1">
    <source>
        <dbReference type="EMBL" id="MBU9735539.1"/>
    </source>
</evidence>
<accession>A0A949JVR8</accession>
<proteinExistence type="predicted"/>
<sequence>MGDFIIIYMKRLYHILKRNKIHKSKKIICTKKQLLEKHIYYEDYVASIYNEIVNYQNSINNELNEPSIYFTGYSILSYNGDRMGKVLGRDGKIYRGIYPESVPSFRKLWSTGLLQILGEHNLIPRTIITDYFSDEYPIILEHQTVDISVSSLWNTEMIKDAAILICLIKQIAQRVGFTLHDGHINNVSFEKGQPIFTDIGSIVEDQGQATICDREILFTAIYRLIFHFLGNSLLKHIQLYDETNNAIWVSPRFYDDLVREYVHALNVYERYHLFHSSWQCNRIIYRMFRRYEVLPEYIDCLFPMISEKEKEFDDSIYMDIEVLGDELEKADITFHSIVDVGGNSGKLVRVFYSKFKCRTIALENDDTESGIIYKHCVKDNIPINTFVFHYLYGASDEKLKSIRGDIAVCLDLTHSNVAYQRFKADSLFNSLCKLSNRYVAISYYPNKEKVLKYDPYLRKDGTEDIGMFENVFRSFFDIVIRKEIGDRNSRNFRILYVGRKNG</sequence>
<name>A0A949JVR8_9FIRM</name>
<keyword evidence="2" id="KW-1185">Reference proteome</keyword>
<reference evidence="1" key="1">
    <citation type="submission" date="2021-06" db="EMBL/GenBank/DDBJ databases">
        <title>Description of novel taxa of the family Lachnospiraceae.</title>
        <authorList>
            <person name="Chaplin A.V."/>
            <person name="Sokolova S.R."/>
            <person name="Pikina A.P."/>
            <person name="Korzhanova M."/>
            <person name="Belova V."/>
            <person name="Korostin D."/>
            <person name="Efimov B.A."/>
        </authorList>
    </citation>
    <scope>NUCLEOTIDE SEQUENCE</scope>
    <source>
        <strain evidence="1">ASD5720</strain>
    </source>
</reference>
<dbReference type="RefSeq" id="WP_238720601.1">
    <property type="nucleotide sequence ID" value="NZ_JAHQCW010000003.1"/>
</dbReference>
<comment type="caution">
    <text evidence="1">The sequence shown here is derived from an EMBL/GenBank/DDBJ whole genome shotgun (WGS) entry which is preliminary data.</text>
</comment>
<dbReference type="AlphaFoldDB" id="A0A949JVR8"/>
<protein>
    <submittedName>
        <fullName evidence="1">Uncharacterized protein</fullName>
    </submittedName>
</protein>
<gene>
    <name evidence="1" type="ORF">KTH89_03255</name>
</gene>
<dbReference type="EMBL" id="JAHQCW010000003">
    <property type="protein sequence ID" value="MBU9735539.1"/>
    <property type="molecule type" value="Genomic_DNA"/>
</dbReference>
<dbReference type="Proteomes" id="UP000712157">
    <property type="component" value="Unassembled WGS sequence"/>
</dbReference>
<evidence type="ECO:0000313" key="2">
    <source>
        <dbReference type="Proteomes" id="UP000712157"/>
    </source>
</evidence>
<organism evidence="1 2">
    <name type="scientific">Diplocloster agilis</name>
    <dbReference type="NCBI Taxonomy" id="2850323"/>
    <lineage>
        <taxon>Bacteria</taxon>
        <taxon>Bacillati</taxon>
        <taxon>Bacillota</taxon>
        <taxon>Clostridia</taxon>
        <taxon>Lachnospirales</taxon>
        <taxon>Lachnospiraceae</taxon>
        <taxon>Diplocloster</taxon>
    </lineage>
</organism>